<dbReference type="Pfam" id="PF20803">
    <property type="entry name" value="PaaX_M"/>
    <property type="match status" value="1"/>
</dbReference>
<sequence>MKPVLDDFESAPGSATSLLRSVVGTSLRRLGGWIAVADLVELMEAVDVPVTRTRTALTRVKAKGLLEAENRHGVPGYRLTEAAVPMLERGDRRIYSPRTMDRDGRWCLISWSVPEEKRDLRHQLRRRLTWIGCGSVSAALWICPAYLTDEVEEVLTDLGLSRNATLFLSDEVRGPRSPREAVAGWWDLEAVRALHNDFLAAHEDEVRALGPDPDPRRAFSAWVRGLDDWRTIPYLDPGLALDLLPEDWPGRRSVPIFHDLRDRIRPVAQTFVDEVVAAPQPLEAPA</sequence>
<keyword evidence="5" id="KW-1185">Reference proteome</keyword>
<reference evidence="4 5" key="1">
    <citation type="submission" date="2023-07" db="EMBL/GenBank/DDBJ databases">
        <title>Sequencing the genomes of 1000 actinobacteria strains.</title>
        <authorList>
            <person name="Klenk H.-P."/>
        </authorList>
    </citation>
    <scope>NUCLEOTIDE SEQUENCE [LARGE SCALE GENOMIC DNA]</scope>
    <source>
        <strain evidence="4 5">DSM 44388</strain>
    </source>
</reference>
<dbReference type="Pfam" id="PF07848">
    <property type="entry name" value="PaaX"/>
    <property type="match status" value="1"/>
</dbReference>
<gene>
    <name evidence="4" type="ORF">J2S57_005541</name>
</gene>
<dbReference type="PANTHER" id="PTHR30319">
    <property type="entry name" value="PHENYLACETIC ACID REGULATOR-RELATED TRANSCRIPTIONAL REPRESSOR"/>
    <property type="match status" value="1"/>
</dbReference>
<dbReference type="InterPro" id="IPR011965">
    <property type="entry name" value="PaaX_trns_reg"/>
</dbReference>
<evidence type="ECO:0000259" key="1">
    <source>
        <dbReference type="Pfam" id="PF07848"/>
    </source>
</evidence>
<accession>A0ABT9PAR7</accession>
<dbReference type="InterPro" id="IPR013225">
    <property type="entry name" value="PaaX_C"/>
</dbReference>
<dbReference type="Gene3D" id="1.10.10.10">
    <property type="entry name" value="Winged helix-like DNA-binding domain superfamily/Winged helix DNA-binding domain"/>
    <property type="match status" value="1"/>
</dbReference>
<evidence type="ECO:0000259" key="3">
    <source>
        <dbReference type="Pfam" id="PF20803"/>
    </source>
</evidence>
<organism evidence="4 5">
    <name type="scientific">Kineosporia succinea</name>
    <dbReference type="NCBI Taxonomy" id="84632"/>
    <lineage>
        <taxon>Bacteria</taxon>
        <taxon>Bacillati</taxon>
        <taxon>Actinomycetota</taxon>
        <taxon>Actinomycetes</taxon>
        <taxon>Kineosporiales</taxon>
        <taxon>Kineosporiaceae</taxon>
        <taxon>Kineosporia</taxon>
    </lineage>
</organism>
<evidence type="ECO:0000313" key="4">
    <source>
        <dbReference type="EMBL" id="MDP9829792.1"/>
    </source>
</evidence>
<feature type="domain" description="Transcriptional repressor PaaX-like N-terminal" evidence="1">
    <location>
        <begin position="15"/>
        <end position="82"/>
    </location>
</feature>
<dbReference type="RefSeq" id="WP_307248313.1">
    <property type="nucleotide sequence ID" value="NZ_JAUSQZ010000001.1"/>
</dbReference>
<proteinExistence type="predicted"/>
<dbReference type="InterPro" id="IPR048846">
    <property type="entry name" value="PaaX-like_central"/>
</dbReference>
<evidence type="ECO:0000259" key="2">
    <source>
        <dbReference type="Pfam" id="PF08223"/>
    </source>
</evidence>
<feature type="domain" description="Transcriptional repressor PaaX-like C-terminal" evidence="2">
    <location>
        <begin position="186"/>
        <end position="273"/>
    </location>
</feature>
<dbReference type="PIRSF" id="PIRSF020623">
    <property type="entry name" value="PaaX"/>
    <property type="match status" value="1"/>
</dbReference>
<dbReference type="InterPro" id="IPR036388">
    <property type="entry name" value="WH-like_DNA-bd_sf"/>
</dbReference>
<dbReference type="Proteomes" id="UP001235712">
    <property type="component" value="Unassembled WGS sequence"/>
</dbReference>
<dbReference type="Pfam" id="PF08223">
    <property type="entry name" value="PaaX_C"/>
    <property type="match status" value="1"/>
</dbReference>
<dbReference type="InterPro" id="IPR012906">
    <property type="entry name" value="PaaX-like_N"/>
</dbReference>
<protein>
    <submittedName>
        <fullName evidence="4">Phenylacetic acid degradation operon negative regulatory protein</fullName>
    </submittedName>
</protein>
<comment type="caution">
    <text evidence="4">The sequence shown here is derived from an EMBL/GenBank/DDBJ whole genome shotgun (WGS) entry which is preliminary data.</text>
</comment>
<dbReference type="EMBL" id="JAUSQZ010000001">
    <property type="protein sequence ID" value="MDP9829792.1"/>
    <property type="molecule type" value="Genomic_DNA"/>
</dbReference>
<name>A0ABT9PAR7_9ACTN</name>
<dbReference type="Gene3D" id="3.30.70.2650">
    <property type="match status" value="1"/>
</dbReference>
<dbReference type="PANTHER" id="PTHR30319:SF1">
    <property type="entry name" value="TRANSCRIPTIONAL REPRESSOR PAAX"/>
    <property type="match status" value="1"/>
</dbReference>
<feature type="domain" description="Transcriptional repressor PaaX-like central Cas2-like" evidence="3">
    <location>
        <begin position="102"/>
        <end position="180"/>
    </location>
</feature>
<evidence type="ECO:0000313" key="5">
    <source>
        <dbReference type="Proteomes" id="UP001235712"/>
    </source>
</evidence>